<dbReference type="EMBL" id="RQTK01000239">
    <property type="protein sequence ID" value="RUS83574.1"/>
    <property type="molecule type" value="Genomic_DNA"/>
</dbReference>
<evidence type="ECO:0000256" key="8">
    <source>
        <dbReference type="ARBA" id="ARBA00022853"/>
    </source>
</evidence>
<comment type="caution">
    <text evidence="17">The sequence shown here is derived from an EMBL/GenBank/DDBJ whole genome shotgun (WGS) entry which is preliminary data.</text>
</comment>
<dbReference type="PROSITE" id="PS51204">
    <property type="entry name" value="HSA"/>
    <property type="match status" value="1"/>
</dbReference>
<comment type="similarity">
    <text evidence="2">Belongs to the SNF2/RAD54 helicase family. SWR1 subfamily.</text>
</comment>
<evidence type="ECO:0000256" key="10">
    <source>
        <dbReference type="ARBA" id="ARBA00023125"/>
    </source>
</evidence>
<dbReference type="CDD" id="cd18793">
    <property type="entry name" value="SF2_C_SNF"/>
    <property type="match status" value="1"/>
</dbReference>
<feature type="compositionally biased region" description="Acidic residues" evidence="13">
    <location>
        <begin position="269"/>
        <end position="284"/>
    </location>
</feature>
<feature type="compositionally biased region" description="Basic and acidic residues" evidence="13">
    <location>
        <begin position="443"/>
        <end position="455"/>
    </location>
</feature>
<dbReference type="InterPro" id="IPR014001">
    <property type="entry name" value="Helicase_ATP-bd"/>
</dbReference>
<dbReference type="InterPro" id="IPR001650">
    <property type="entry name" value="Helicase_C-like"/>
</dbReference>
<dbReference type="SMART" id="SM00490">
    <property type="entry name" value="HELICc"/>
    <property type="match status" value="1"/>
</dbReference>
<gene>
    <name evidence="17" type="ORF">EGW08_008680</name>
</gene>
<proteinExistence type="inferred from homology"/>
<feature type="domain" description="Helicase ATP-binding" evidence="14">
    <location>
        <begin position="532"/>
        <end position="697"/>
    </location>
</feature>
<keyword evidence="5" id="KW-0378">Hydrolase</keyword>
<keyword evidence="12" id="KW-0539">Nucleus</keyword>
<keyword evidence="9" id="KW-0805">Transcription regulation</keyword>
<dbReference type="InterPro" id="IPR000330">
    <property type="entry name" value="SNF2_N"/>
</dbReference>
<dbReference type="FunFam" id="3.40.50.10810:FF:000005">
    <property type="entry name" value="Photoperiod-independent early flowering 1"/>
    <property type="match status" value="1"/>
</dbReference>
<feature type="domain" description="HSA" evidence="16">
    <location>
        <begin position="110"/>
        <end position="182"/>
    </location>
</feature>
<dbReference type="GO" id="GO:0000812">
    <property type="term" value="C:Swr1 complex"/>
    <property type="evidence" value="ECO:0007669"/>
    <property type="project" value="TreeGrafter"/>
</dbReference>
<keyword evidence="18" id="KW-1185">Reference proteome</keyword>
<dbReference type="SUPFAM" id="SSF52540">
    <property type="entry name" value="P-loop containing nucleoside triphosphate hydrolases"/>
    <property type="match status" value="2"/>
</dbReference>
<evidence type="ECO:0000256" key="5">
    <source>
        <dbReference type="ARBA" id="ARBA00022801"/>
    </source>
</evidence>
<feature type="region of interest" description="Disordered" evidence="13">
    <location>
        <begin position="878"/>
        <end position="962"/>
    </location>
</feature>
<evidence type="ECO:0000256" key="3">
    <source>
        <dbReference type="ARBA" id="ARBA00022553"/>
    </source>
</evidence>
<dbReference type="Gene3D" id="3.40.50.300">
    <property type="entry name" value="P-loop containing nucleotide triphosphate hydrolases"/>
    <property type="match status" value="1"/>
</dbReference>
<keyword evidence="11" id="KW-0804">Transcription</keyword>
<keyword evidence="7" id="KW-0067">ATP-binding</keyword>
<dbReference type="GO" id="GO:0016887">
    <property type="term" value="F:ATP hydrolysis activity"/>
    <property type="evidence" value="ECO:0007669"/>
    <property type="project" value="TreeGrafter"/>
</dbReference>
<keyword evidence="10" id="KW-0238">DNA-binding</keyword>
<dbReference type="Proteomes" id="UP000271974">
    <property type="component" value="Unassembled WGS sequence"/>
</dbReference>
<keyword evidence="4" id="KW-0547">Nucleotide-binding</keyword>
<dbReference type="SMART" id="SM00487">
    <property type="entry name" value="DEXDc"/>
    <property type="match status" value="1"/>
</dbReference>
<dbReference type="Pfam" id="PF00176">
    <property type="entry name" value="SNF2-rel_dom"/>
    <property type="match status" value="1"/>
</dbReference>
<dbReference type="InterPro" id="IPR027417">
    <property type="entry name" value="P-loop_NTPase"/>
</dbReference>
<feature type="region of interest" description="Disordered" evidence="13">
    <location>
        <begin position="1693"/>
        <end position="1718"/>
    </location>
</feature>
<feature type="compositionally biased region" description="Polar residues" evidence="13">
    <location>
        <begin position="2651"/>
        <end position="2663"/>
    </location>
</feature>
<dbReference type="GO" id="GO:0005524">
    <property type="term" value="F:ATP binding"/>
    <property type="evidence" value="ECO:0007669"/>
    <property type="project" value="UniProtKB-KW"/>
</dbReference>
<feature type="compositionally biased region" description="Acidic residues" evidence="13">
    <location>
        <begin position="427"/>
        <end position="442"/>
    </location>
</feature>
<dbReference type="GO" id="GO:0010468">
    <property type="term" value="P:regulation of gene expression"/>
    <property type="evidence" value="ECO:0007669"/>
    <property type="project" value="UniProtKB-ARBA"/>
</dbReference>
<dbReference type="PANTHER" id="PTHR45685:SF1">
    <property type="entry name" value="HELICASE SRCAP"/>
    <property type="match status" value="1"/>
</dbReference>
<feature type="region of interest" description="Disordered" evidence="13">
    <location>
        <begin position="322"/>
        <end position="459"/>
    </location>
</feature>
<dbReference type="GO" id="GO:0140096">
    <property type="term" value="F:catalytic activity, acting on a protein"/>
    <property type="evidence" value="ECO:0007669"/>
    <property type="project" value="UniProtKB-ARBA"/>
</dbReference>
<keyword evidence="8" id="KW-0156">Chromatin regulator</keyword>
<feature type="region of interest" description="Disordered" evidence="13">
    <location>
        <begin position="1015"/>
        <end position="1046"/>
    </location>
</feature>
<dbReference type="PROSITE" id="PS51194">
    <property type="entry name" value="HELICASE_CTER"/>
    <property type="match status" value="1"/>
</dbReference>
<feature type="compositionally biased region" description="Low complexity" evidence="13">
    <location>
        <begin position="39"/>
        <end position="61"/>
    </location>
</feature>
<name>A0A3S0ZV12_ELYCH</name>
<evidence type="ECO:0008006" key="19">
    <source>
        <dbReference type="Google" id="ProtNLM"/>
    </source>
</evidence>
<evidence type="ECO:0000256" key="7">
    <source>
        <dbReference type="ARBA" id="ARBA00022840"/>
    </source>
</evidence>
<dbReference type="GO" id="GO:0042393">
    <property type="term" value="F:histone binding"/>
    <property type="evidence" value="ECO:0007669"/>
    <property type="project" value="TreeGrafter"/>
</dbReference>
<feature type="compositionally biased region" description="Low complexity" evidence="13">
    <location>
        <begin position="913"/>
        <end position="962"/>
    </location>
</feature>
<evidence type="ECO:0000256" key="2">
    <source>
        <dbReference type="ARBA" id="ARBA00009220"/>
    </source>
</evidence>
<keyword evidence="6" id="KW-0347">Helicase</keyword>
<dbReference type="CDD" id="cd18003">
    <property type="entry name" value="DEXQc_SRCAP"/>
    <property type="match status" value="1"/>
</dbReference>
<dbReference type="Pfam" id="PF00271">
    <property type="entry name" value="Helicase_C"/>
    <property type="match status" value="1"/>
</dbReference>
<feature type="region of interest" description="Disordered" evidence="13">
    <location>
        <begin position="1"/>
        <end position="67"/>
    </location>
</feature>
<feature type="compositionally biased region" description="Acidic residues" evidence="13">
    <location>
        <begin position="345"/>
        <end position="362"/>
    </location>
</feature>
<feature type="domain" description="Helicase C-terminal" evidence="15">
    <location>
        <begin position="1290"/>
        <end position="1440"/>
    </location>
</feature>
<evidence type="ECO:0000256" key="1">
    <source>
        <dbReference type="ARBA" id="ARBA00004123"/>
    </source>
</evidence>
<dbReference type="FunFam" id="3.40.50.300:FF:000529">
    <property type="entry name" value="helicase SRCAP isoform X1"/>
    <property type="match status" value="1"/>
</dbReference>
<dbReference type="GO" id="GO:0003677">
    <property type="term" value="F:DNA binding"/>
    <property type="evidence" value="ECO:0007669"/>
    <property type="project" value="UniProtKB-KW"/>
</dbReference>
<evidence type="ECO:0000259" key="15">
    <source>
        <dbReference type="PROSITE" id="PS51194"/>
    </source>
</evidence>
<evidence type="ECO:0000256" key="13">
    <source>
        <dbReference type="SAM" id="MobiDB-lite"/>
    </source>
</evidence>
<dbReference type="STRING" id="188477.A0A3S0ZV12"/>
<dbReference type="PROSITE" id="PS51192">
    <property type="entry name" value="HELICASE_ATP_BIND_1"/>
    <property type="match status" value="1"/>
</dbReference>
<feature type="compositionally biased region" description="Acidic residues" evidence="13">
    <location>
        <begin position="399"/>
        <end position="419"/>
    </location>
</feature>
<dbReference type="PANTHER" id="PTHR45685">
    <property type="entry name" value="HELICASE SRCAP-RELATED"/>
    <property type="match status" value="1"/>
</dbReference>
<feature type="compositionally biased region" description="Low complexity" evidence="13">
    <location>
        <begin position="1"/>
        <end position="22"/>
    </location>
</feature>
<dbReference type="InterPro" id="IPR050520">
    <property type="entry name" value="INO80/SWR1_helicase"/>
</dbReference>
<evidence type="ECO:0000259" key="14">
    <source>
        <dbReference type="PROSITE" id="PS51192"/>
    </source>
</evidence>
<dbReference type="OrthoDB" id="448448at2759"/>
<evidence type="ECO:0000256" key="12">
    <source>
        <dbReference type="ARBA" id="ARBA00023242"/>
    </source>
</evidence>
<dbReference type="GO" id="GO:0006338">
    <property type="term" value="P:chromatin remodeling"/>
    <property type="evidence" value="ECO:0007669"/>
    <property type="project" value="UniProtKB-ARBA"/>
</dbReference>
<dbReference type="InterPro" id="IPR038718">
    <property type="entry name" value="SNF2-like_sf"/>
</dbReference>
<sequence length="2679" mass="295380">MNPLTTTTTSVISTPLPSTTSSELHHHLAKTADVKPNMNSIKSISQSGSTKSSKSNTSPSKARQQSISSVYENVTGGSQDVIVERAKQEAQVLQRVNELRKEGLWSAKRLPRVQEPPRQKAHWDYLLEEMTWLAADFIQERKWKKAAARKLARMVNNHFKEQEQKELRAEKEESIKLKKIASQMARMVKEFWVNIEKVVQYKQTTRMEEKKKKALDLHLNFIVDQTEKYSSWLTAGLQNADGSRTSSLASDAEGSMDSGEEFLPMGTASDDEETIEQEEIESGVDEASAKQELEALQKESELPLEELLKSLPQEILNPTEDVCFDDLEKEDPILGSSDASKGNDEDFTGDEDESDVEETIEEQETHEKKDYTGELDDLKAEGEMSVEELMKKYSGAYDSDFEMPEESSEDGASGEEESSESEKESESSEEEEEEEVEESEKEEEPKAEASSKPTDKEEDVGLEFLVKKENAPQAEESNAEGPGKEFNDIAAAAQSLQPKGYTLETTEVKTKVPFLLKHTLREYQHVGLDWLATMHEKRLNGILADEMGLGKTIQTIAMLAHLACEKGVWGPHLIVVPTSVMLNWEMELKKWCPAFKILTYYGSIKERKLKRQGWTKTNAFHVCITSYKLVVQDHSAFRRKKWKYFILDEAQNIKNFKSQRWQMLLNFSSQRRLLLTGTPLQNSLMELWSLMHFLMPNVFQSHSEFKEWFSNPLTGMIEGSQEYNESLVRRLHKVLRPFLLRRLKNEVEKQMPQKFEHVVMCRLSKRQRYLYDDFMSQAKTKETLATGHFMSVINILMQLRKVCNHPNLFDPRPIVSPFKMEGIVYHTSSLVARALEYDPLRDVDIYSLYPNLAEMETDLPAFVAQRVKQLKASGKLIEEVDSLPEPTPRPPPGQLKNLKGFPTVPAAQAKAASTPQLVSSKSSPSVQSTPTSVNSVKLLLPPTSSSSPSSTQQTILIPNPSGSGPPLILPLSSISSTSSSTSAAIAQAKLISSQLQSGALQLVQTSSGHQILTTATSTSAPVSTSAPSSSSKPSSSSSSSSTTSTAQSSGVSLLKLASVQKPVMRVSPFVVSSVDTPPTPSSTQAKPAPKLPMKRSELFMESLYRKKEERRQHILALMSRLNSSRCDICPVWGSDTRWCVNCLRFQETGSGISPSTTNRSSSATEEGHRAGFLSCLIAQQQDVNHSHPELFWRETAALRHAVHSPEDWLVELKDVLSRFVFVTPTVISPAISLRTFHPDQSVQARQAWLESRLRPVIVQGSACLHPIQSRTMVTFPELRLIQYDCGKLQTLDRLLRQLKSGQHRVLIFTQMTKMLDVLEAFLNFHGHRYLRLDGTTKVEQRQVRMDRFNADPRIFCFILSTRSGGIGVNLTGADTVVFYDSDWNPTMDAQAQDRCHRIGQTRDVHIYRLVSEMTVEENILKKANQKRLLGDLAIEGGNFTTAFFKEQTINDLFAEPSGLDTLVKERELEKEAKARELEEKQKREQEEKERKEREESKKEASMLMQYEQALCKAEDETDAQAAKQLQAEQKAELAEFDENIPWDEREAELRREEEEVSKVEMELAMLDKELTPIERYAVTVMEAQLEPETAEELKLAEEDIENSKKDWELARLKALKEEEERRAELEEDEMLYIYSKDESQMFISELDGAEMPMWCPPTPPQDDNDIYMDETLSFLYEARVMPEQALPPVHVPKAHKKPKLEAITTRKQKQRKEEQPRVPRSLFDKPKEVVMKQRRDAKMQRLRHNLQVPTKMIAGRSPLGQQPSQPATPQPTPIVAKPEPDPNYPEWLVHEEWALLEAVQHIQKLNSDLLIDNPAQIVNWDFVSDFVSVVGRCFRAAKHCRYQYEYVVLPREDGKIVYNMKQKKTPKSIYKTKNSRPLRTEQLYSQEGLRNFSQLYDIRFTAMMDIGSKRPAALRQTIVNPAAKPIKHALILADQGINYDQPQLPSQLAARRAERIAMDKKKQQQAAAAQQQQQQQAAAVAAAQQQAQAASVTAAVQDVTALAQRTVQAGLATPGVTPTLQGQQLSSIVSVTPTTVITGQVPKVAVGAGLSAVSIARTLGAAAGNIIVNAPAGLQSGPFAAINKRISQATLPTTIAVSANLAPTIRGQRPSTPTITMQDLVTSTAITVASVARPLIQTTVAASSLAAGQKIAAMTAAGGLQPQLTARSLTQHQINILRQSQQSIIRTQAAGAGAAQLRAQRLLTPDQLRAQQLKHTTQKVITQQLLVPVGRGGQSILQGAKPAGLLRTTSLPRMGEEQLQALRMRTQMQAQAGKQVRPALQTAQIIQGQVTPGVATSQTPVALVKSVSASPSVTVTGTIPVTGLTVAQQRTVVASKSPTVSQLQQQRMQLLQQRKVGGQPKVTGLAAAGKAGQQIPLLIPQNTRLNTVLTSNQILHQIGLVNKTSGAIQQIITHSSQPTIITQVSQAGGQPITQMKVSLTSGNQTLTAGTPITVTQVTSAGGPGIGLSLSGPGPVKTATITSLEAGGTPTGIQVHAVQQGQAGVAKQQQSLVTAQAVAAGQQQSLVTAQTLQIQQAGTSAPTSSQSTLAAASPVQFLQVSNASGQSVSQAAGVTSVLRAVSVVSRAQTPTQISLVSSSPALQSATVAQPAASVQSVQLTTAGTSDSGAGAQTHVIAQNVPAPAAMATVVTQTNQPEPTQSTAGGQKASPYAMRTRNTKH</sequence>
<comment type="subcellular location">
    <subcellularLocation>
        <location evidence="1">Nucleus</location>
    </subcellularLocation>
</comment>
<reference evidence="17 18" key="1">
    <citation type="submission" date="2019-01" db="EMBL/GenBank/DDBJ databases">
        <title>A draft genome assembly of the solar-powered sea slug Elysia chlorotica.</title>
        <authorList>
            <person name="Cai H."/>
            <person name="Li Q."/>
            <person name="Fang X."/>
            <person name="Li J."/>
            <person name="Curtis N.E."/>
            <person name="Altenburger A."/>
            <person name="Shibata T."/>
            <person name="Feng M."/>
            <person name="Maeda T."/>
            <person name="Schwartz J.A."/>
            <person name="Shigenobu S."/>
            <person name="Lundholm N."/>
            <person name="Nishiyama T."/>
            <person name="Yang H."/>
            <person name="Hasebe M."/>
            <person name="Li S."/>
            <person name="Pierce S.K."/>
            <person name="Wang J."/>
        </authorList>
    </citation>
    <scope>NUCLEOTIDE SEQUENCE [LARGE SCALE GENOMIC DNA]</scope>
    <source>
        <strain evidence="17">EC2010</strain>
        <tissue evidence="17">Whole organism of an adult</tissue>
    </source>
</reference>
<feature type="region of interest" description="Disordered" evidence="13">
    <location>
        <begin position="1754"/>
        <end position="1774"/>
    </location>
</feature>
<evidence type="ECO:0000256" key="9">
    <source>
        <dbReference type="ARBA" id="ARBA00023015"/>
    </source>
</evidence>
<feature type="region of interest" description="Disordered" evidence="13">
    <location>
        <begin position="2651"/>
        <end position="2679"/>
    </location>
</feature>
<feature type="compositionally biased region" description="Basic and acidic residues" evidence="13">
    <location>
        <begin position="363"/>
        <end position="382"/>
    </location>
</feature>
<dbReference type="GO" id="GO:0004386">
    <property type="term" value="F:helicase activity"/>
    <property type="evidence" value="ECO:0007669"/>
    <property type="project" value="UniProtKB-KW"/>
</dbReference>
<feature type="region of interest" description="Disordered" evidence="13">
    <location>
        <begin position="1474"/>
        <end position="1501"/>
    </location>
</feature>
<feature type="compositionally biased region" description="Polar residues" evidence="13">
    <location>
        <begin position="240"/>
        <end position="249"/>
    </location>
</feature>
<feature type="compositionally biased region" description="Basic and acidic residues" evidence="13">
    <location>
        <begin position="23"/>
        <end position="33"/>
    </location>
</feature>
<keyword evidence="3" id="KW-0597">Phosphoprotein</keyword>
<dbReference type="InterPro" id="IPR049730">
    <property type="entry name" value="SNF2/RAD54-like_C"/>
</dbReference>
<organism evidence="17 18">
    <name type="scientific">Elysia chlorotica</name>
    <name type="common">Eastern emerald elysia</name>
    <name type="synonym">Sea slug</name>
    <dbReference type="NCBI Taxonomy" id="188477"/>
    <lineage>
        <taxon>Eukaryota</taxon>
        <taxon>Metazoa</taxon>
        <taxon>Spiralia</taxon>
        <taxon>Lophotrochozoa</taxon>
        <taxon>Mollusca</taxon>
        <taxon>Gastropoda</taxon>
        <taxon>Heterobranchia</taxon>
        <taxon>Euthyneura</taxon>
        <taxon>Panpulmonata</taxon>
        <taxon>Sacoglossa</taxon>
        <taxon>Placobranchoidea</taxon>
        <taxon>Plakobranchidae</taxon>
        <taxon>Elysia</taxon>
    </lineage>
</organism>
<dbReference type="Pfam" id="PF07529">
    <property type="entry name" value="HSA"/>
    <property type="match status" value="1"/>
</dbReference>
<feature type="compositionally biased region" description="Basic and acidic residues" evidence="13">
    <location>
        <begin position="1474"/>
        <end position="1500"/>
    </location>
</feature>
<evidence type="ECO:0000256" key="11">
    <source>
        <dbReference type="ARBA" id="ARBA00023163"/>
    </source>
</evidence>
<dbReference type="InterPro" id="IPR014012">
    <property type="entry name" value="HSA_dom"/>
</dbReference>
<evidence type="ECO:0000313" key="18">
    <source>
        <dbReference type="Proteomes" id="UP000271974"/>
    </source>
</evidence>
<dbReference type="FunFam" id="1.20.120.850:FF:000012">
    <property type="entry name" value="protein PHOTOPERIOD-INDEPENDENT EARLY FLOWERING 1 isoform X3"/>
    <property type="match status" value="1"/>
</dbReference>
<dbReference type="GO" id="GO:0010557">
    <property type="term" value="P:positive regulation of macromolecule biosynthetic process"/>
    <property type="evidence" value="ECO:0007669"/>
    <property type="project" value="UniProtKB-ARBA"/>
</dbReference>
<feature type="region of interest" description="Disordered" evidence="13">
    <location>
        <begin position="240"/>
        <end position="289"/>
    </location>
</feature>
<accession>A0A3S0ZV12</accession>
<dbReference type="Gene3D" id="1.20.120.850">
    <property type="entry name" value="SWI2/SNF2 ATPases, N-terminal domain"/>
    <property type="match status" value="1"/>
</dbReference>
<evidence type="ECO:0000259" key="16">
    <source>
        <dbReference type="PROSITE" id="PS51204"/>
    </source>
</evidence>
<evidence type="ECO:0000256" key="6">
    <source>
        <dbReference type="ARBA" id="ARBA00022806"/>
    </source>
</evidence>
<evidence type="ECO:0000313" key="17">
    <source>
        <dbReference type="EMBL" id="RUS83574.1"/>
    </source>
</evidence>
<protein>
    <recommendedName>
        <fullName evidence="19">Helicase domino</fullName>
    </recommendedName>
</protein>
<evidence type="ECO:0000256" key="4">
    <source>
        <dbReference type="ARBA" id="ARBA00022741"/>
    </source>
</evidence>
<dbReference type="SMART" id="SM00573">
    <property type="entry name" value="HSA"/>
    <property type="match status" value="1"/>
</dbReference>
<dbReference type="Gene3D" id="3.40.50.10810">
    <property type="entry name" value="Tandem AAA-ATPase domain"/>
    <property type="match status" value="1"/>
</dbReference>